<feature type="region of interest" description="Disordered" evidence="1">
    <location>
        <begin position="199"/>
        <end position="400"/>
    </location>
</feature>
<protein>
    <submittedName>
        <fullName evidence="2">Uncharacterized protein</fullName>
    </submittedName>
</protein>
<accession>U6GZ48</accession>
<reference evidence="2" key="1">
    <citation type="submission" date="2013-10" db="EMBL/GenBank/DDBJ databases">
        <title>Genomic analysis of the causative agents of coccidiosis in chickens.</title>
        <authorList>
            <person name="Reid A.J."/>
            <person name="Blake D."/>
            <person name="Billington K."/>
            <person name="Browne H."/>
            <person name="Dunn M."/>
            <person name="Hung S."/>
            <person name="Kawahara F."/>
            <person name="Miranda-Saavedra D."/>
            <person name="Mourier T."/>
            <person name="Nagra H."/>
            <person name="Otto T.D."/>
            <person name="Rawlings N."/>
            <person name="Sanchez A."/>
            <person name="Sanders M."/>
            <person name="Subramaniam C."/>
            <person name="Tay Y."/>
            <person name="Dear P."/>
            <person name="Doerig C."/>
            <person name="Gruber A."/>
            <person name="Parkinson J."/>
            <person name="Shirley M."/>
            <person name="Wan K.L."/>
            <person name="Berriman M."/>
            <person name="Tomley F."/>
            <person name="Pain A."/>
        </authorList>
    </citation>
    <scope>NUCLEOTIDE SEQUENCE [LARGE SCALE GENOMIC DNA]</scope>
    <source>
        <strain evidence="2">Houghton</strain>
    </source>
</reference>
<dbReference type="AlphaFoldDB" id="U6GZ48"/>
<evidence type="ECO:0000313" key="3">
    <source>
        <dbReference type="Proteomes" id="UP000018201"/>
    </source>
</evidence>
<feature type="compositionally biased region" description="Basic and acidic residues" evidence="1">
    <location>
        <begin position="200"/>
        <end position="223"/>
    </location>
</feature>
<gene>
    <name evidence="2" type="ORF">EPH_0067790</name>
</gene>
<proteinExistence type="predicted"/>
<reference evidence="2" key="2">
    <citation type="submission" date="2013-10" db="EMBL/GenBank/DDBJ databases">
        <authorList>
            <person name="Aslett M."/>
        </authorList>
    </citation>
    <scope>NUCLEOTIDE SEQUENCE [LARGE SCALE GENOMIC DNA]</scope>
    <source>
        <strain evidence="2">Houghton</strain>
    </source>
</reference>
<name>U6GZ48_9EIME</name>
<feature type="compositionally biased region" description="Basic and acidic residues" evidence="1">
    <location>
        <begin position="300"/>
        <end position="339"/>
    </location>
</feature>
<dbReference type="OrthoDB" id="345476at2759"/>
<sequence>MAHYIQDERAPACSLFDVPIIGAVSDALCCQGPKRDFATEVEFRLANAARMYPAGYTDAPSYAYGHQYMYGRSSPIHWHYKPPTAVNYSPRTAPEPAGYYPYPVQHSPQPQRWEYYYEPEHYSSPRPMAPQVELASAEPFSGCWAGALGGVPQPQVQLAGVPAHLKTAVETSHPGRTPRNEAFAVSGWKTLEVVEVQPLGEHEDVEANQKKTEDAPRGQRFESKASQTEPMMDLSRAGKDGKGSLRAPAAKRKPATAKNGQRPQAQLQQAKGDEPLRDNAIPEPNEDTIPDMSAAVPPVEAERVTGRPESKGEAKGTGDASHKEKRGDGVVTTKEDAGHRQQPSVEQNKQVTIDAASKDEQVDIQEKGETASPSEPSVAGAKRDKLADSDAHSQFQMASRKGGEAPALAFVSVEVSAPPVGSSLGPASPRSPNSSGRFVTTALGGKAELSCPTSGWPVGYVPPPDDKYKELVVGSQVYLEGGTFYLSETGAYLLGLRG</sequence>
<feature type="region of interest" description="Disordered" evidence="1">
    <location>
        <begin position="418"/>
        <end position="439"/>
    </location>
</feature>
<evidence type="ECO:0000256" key="1">
    <source>
        <dbReference type="SAM" id="MobiDB-lite"/>
    </source>
</evidence>
<dbReference type="Proteomes" id="UP000018201">
    <property type="component" value="Unassembled WGS sequence"/>
</dbReference>
<evidence type="ECO:0000313" key="2">
    <source>
        <dbReference type="EMBL" id="CDI84892.1"/>
    </source>
</evidence>
<dbReference type="VEuPathDB" id="ToxoDB:EPH_0067790"/>
<feature type="compositionally biased region" description="Polar residues" evidence="1">
    <location>
        <begin position="259"/>
        <end position="269"/>
    </location>
</feature>
<dbReference type="EMBL" id="HG693149">
    <property type="protein sequence ID" value="CDI84892.1"/>
    <property type="molecule type" value="Genomic_DNA"/>
</dbReference>
<keyword evidence="3" id="KW-1185">Reference proteome</keyword>
<feature type="compositionally biased region" description="Basic and acidic residues" evidence="1">
    <location>
        <begin position="381"/>
        <end position="391"/>
    </location>
</feature>
<organism evidence="2 3">
    <name type="scientific">Eimeria praecox</name>
    <dbReference type="NCBI Taxonomy" id="51316"/>
    <lineage>
        <taxon>Eukaryota</taxon>
        <taxon>Sar</taxon>
        <taxon>Alveolata</taxon>
        <taxon>Apicomplexa</taxon>
        <taxon>Conoidasida</taxon>
        <taxon>Coccidia</taxon>
        <taxon>Eucoccidiorida</taxon>
        <taxon>Eimeriorina</taxon>
        <taxon>Eimeriidae</taxon>
        <taxon>Eimeria</taxon>
    </lineage>
</organism>
<feature type="compositionally biased region" description="Basic and acidic residues" evidence="1">
    <location>
        <begin position="356"/>
        <end position="369"/>
    </location>
</feature>
<feature type="compositionally biased region" description="Polar residues" evidence="1">
    <location>
        <begin position="341"/>
        <end position="351"/>
    </location>
</feature>